<dbReference type="GO" id="GO:1990112">
    <property type="term" value="C:RQC complex"/>
    <property type="evidence" value="ECO:0007669"/>
    <property type="project" value="TreeGrafter"/>
</dbReference>
<evidence type="ECO:0000313" key="2">
    <source>
        <dbReference type="EnsemblMetazoa" id="OVOC7568.1"/>
    </source>
</evidence>
<proteinExistence type="predicted"/>
<dbReference type="PANTHER" id="PTHR15239:SF6">
    <property type="entry name" value="RIBOSOME QUALITY CONTROL COMPLEX SUBUNIT NEMF"/>
    <property type="match status" value="1"/>
</dbReference>
<name>A0A8R1Y260_ONCVO</name>
<dbReference type="GO" id="GO:0072344">
    <property type="term" value="P:rescue of stalled ribosome"/>
    <property type="evidence" value="ECO:0007669"/>
    <property type="project" value="TreeGrafter"/>
</dbReference>
<evidence type="ECO:0000313" key="3">
    <source>
        <dbReference type="Proteomes" id="UP000024404"/>
    </source>
</evidence>
<dbReference type="EnsemblMetazoa" id="OVOC7568.1">
    <property type="protein sequence ID" value="OVOC7568.1"/>
    <property type="gene ID" value="WBGene00244377"/>
</dbReference>
<reference evidence="3" key="1">
    <citation type="submission" date="2013-10" db="EMBL/GenBank/DDBJ databases">
        <title>Genome sequencing of Onchocerca volvulus.</title>
        <authorList>
            <person name="Cotton J."/>
            <person name="Tsai J."/>
            <person name="Stanley E."/>
            <person name="Tracey A."/>
            <person name="Holroyd N."/>
            <person name="Lustigman S."/>
            <person name="Berriman M."/>
        </authorList>
    </citation>
    <scope>NUCLEOTIDE SEQUENCE</scope>
</reference>
<dbReference type="EMBL" id="CMVM020000219">
    <property type="status" value="NOT_ANNOTATED_CDS"/>
    <property type="molecule type" value="Genomic_DNA"/>
</dbReference>
<dbReference type="GO" id="GO:0043023">
    <property type="term" value="F:ribosomal large subunit binding"/>
    <property type="evidence" value="ECO:0007669"/>
    <property type="project" value="TreeGrafter"/>
</dbReference>
<dbReference type="GO" id="GO:1990116">
    <property type="term" value="P:ribosome-associated ubiquitin-dependent protein catabolic process"/>
    <property type="evidence" value="ECO:0007669"/>
    <property type="project" value="TreeGrafter"/>
</dbReference>
<feature type="domain" description="NFACT RNA-binding" evidence="1">
    <location>
        <begin position="5"/>
        <end position="33"/>
    </location>
</feature>
<evidence type="ECO:0000259" key="1">
    <source>
        <dbReference type="Pfam" id="PF05670"/>
    </source>
</evidence>
<reference evidence="2" key="2">
    <citation type="submission" date="2022-06" db="UniProtKB">
        <authorList>
            <consortium name="EnsemblMetazoa"/>
        </authorList>
    </citation>
    <scope>IDENTIFICATION</scope>
</reference>
<organism evidence="2 3">
    <name type="scientific">Onchocerca volvulus</name>
    <dbReference type="NCBI Taxonomy" id="6282"/>
    <lineage>
        <taxon>Eukaryota</taxon>
        <taxon>Metazoa</taxon>
        <taxon>Ecdysozoa</taxon>
        <taxon>Nematoda</taxon>
        <taxon>Chromadorea</taxon>
        <taxon>Rhabditida</taxon>
        <taxon>Spirurina</taxon>
        <taxon>Spiruromorpha</taxon>
        <taxon>Filarioidea</taxon>
        <taxon>Onchocercidae</taxon>
        <taxon>Onchocerca</taxon>
    </lineage>
</organism>
<dbReference type="AlphaFoldDB" id="A0A8R1Y260"/>
<dbReference type="PANTHER" id="PTHR15239">
    <property type="entry name" value="NUCLEAR EXPORT MEDIATOR FACTOR NEMF"/>
    <property type="match status" value="1"/>
</dbReference>
<dbReference type="InterPro" id="IPR008532">
    <property type="entry name" value="NFACT_RNA-bd"/>
</dbReference>
<dbReference type="Pfam" id="PF05670">
    <property type="entry name" value="NFACT-R_1"/>
    <property type="match status" value="1"/>
</dbReference>
<accession>A0A8R1Y260</accession>
<dbReference type="InterPro" id="IPR051608">
    <property type="entry name" value="RQC_Subunit_NEMF"/>
</dbReference>
<keyword evidence="3" id="KW-1185">Reference proteome</keyword>
<sequence length="81" mass="9706">MWFEKFFWFVSSENYLVIGGRNAQQDELLVKRKDRLHERSETAQICANETLCNYHDLMRTDYYLSGLFHPTLMNGWPVCQI</sequence>
<dbReference type="GO" id="GO:0000049">
    <property type="term" value="F:tRNA binding"/>
    <property type="evidence" value="ECO:0007669"/>
    <property type="project" value="TreeGrafter"/>
</dbReference>
<dbReference type="Proteomes" id="UP000024404">
    <property type="component" value="Unassembled WGS sequence"/>
</dbReference>
<protein>
    <recommendedName>
        <fullName evidence="1">NFACT RNA-binding domain-containing protein</fullName>
    </recommendedName>
</protein>